<dbReference type="GO" id="GO:0005634">
    <property type="term" value="C:nucleus"/>
    <property type="evidence" value="ECO:0007669"/>
    <property type="project" value="TreeGrafter"/>
</dbReference>
<feature type="domain" description="C2H2-type" evidence="6">
    <location>
        <begin position="264"/>
        <end position="292"/>
    </location>
</feature>
<evidence type="ECO:0000256" key="3">
    <source>
        <dbReference type="ARBA" id="ARBA00022771"/>
    </source>
</evidence>
<dbReference type="GO" id="GO:0008270">
    <property type="term" value="F:zinc ion binding"/>
    <property type="evidence" value="ECO:0007669"/>
    <property type="project" value="UniProtKB-KW"/>
</dbReference>
<keyword evidence="1" id="KW-0479">Metal-binding</keyword>
<evidence type="ECO:0000256" key="1">
    <source>
        <dbReference type="ARBA" id="ARBA00022723"/>
    </source>
</evidence>
<dbReference type="PANTHER" id="PTHR24379:SF127">
    <property type="entry name" value="BLOODY FINGERS-RELATED"/>
    <property type="match status" value="1"/>
</dbReference>
<sequence>MDEEFLFLNFSLPDSGVHIDQPWKILHKSKIDIEIKVRQMVQNSKAPSNNHNAEKLDSEIDQNLVADDDVNPDCKRIKIQNFNKTMNKNLADHSKKNFASGGSAIKIGPSTGGILSSLLRGDLVPQQTALTTDNKFSCSAIANHSSPFLSSPAASNVDEDSLLICGFCEESVSHNAVSVLRHLKAHARFGTYNCSLCESMCSNLAEFEFHLTQSHGTSSSPKFPPIVDFLARAKRFRRDETIRLVETAFGRTANGIGRVNTARIKCHLCCEMVNWRRDALVSHLRSHLGLSPYICARCSSSFVDHASMYDHFAAKHLGAEADFFTFAYNFDPKADTDLDGAYEKCFPALSTKLLEELCGENRVDSVIQTYLITC</sequence>
<dbReference type="PANTHER" id="PTHR24379">
    <property type="entry name" value="KRAB AND ZINC FINGER DOMAIN-CONTAINING"/>
    <property type="match status" value="1"/>
</dbReference>
<keyword evidence="4" id="KW-0862">Zinc</keyword>
<evidence type="ECO:0000256" key="4">
    <source>
        <dbReference type="ARBA" id="ARBA00022833"/>
    </source>
</evidence>
<dbReference type="GO" id="GO:0000977">
    <property type="term" value="F:RNA polymerase II transcription regulatory region sequence-specific DNA binding"/>
    <property type="evidence" value="ECO:0007669"/>
    <property type="project" value="TreeGrafter"/>
</dbReference>
<dbReference type="Gene3D" id="3.30.160.60">
    <property type="entry name" value="Classic Zinc Finger"/>
    <property type="match status" value="1"/>
</dbReference>
<evidence type="ECO:0000256" key="5">
    <source>
        <dbReference type="PROSITE-ProRule" id="PRU00042"/>
    </source>
</evidence>
<reference evidence="8" key="1">
    <citation type="submission" date="2022-11" db="UniProtKB">
        <authorList>
            <consortium name="WormBaseParasite"/>
        </authorList>
    </citation>
    <scope>IDENTIFICATION</scope>
</reference>
<keyword evidence="7" id="KW-1185">Reference proteome</keyword>
<evidence type="ECO:0000259" key="6">
    <source>
        <dbReference type="PROSITE" id="PS50157"/>
    </source>
</evidence>
<dbReference type="PROSITE" id="PS50157">
    <property type="entry name" value="ZINC_FINGER_C2H2_2"/>
    <property type="match status" value="2"/>
</dbReference>
<feature type="domain" description="C2H2-type" evidence="6">
    <location>
        <begin position="293"/>
        <end position="321"/>
    </location>
</feature>
<protein>
    <submittedName>
        <fullName evidence="8">C2H2-type domain-containing protein</fullName>
    </submittedName>
</protein>
<dbReference type="InterPro" id="IPR036236">
    <property type="entry name" value="Znf_C2H2_sf"/>
</dbReference>
<evidence type="ECO:0000256" key="2">
    <source>
        <dbReference type="ARBA" id="ARBA00022737"/>
    </source>
</evidence>
<dbReference type="WBParaSite" id="nRc.2.0.1.t42593-RA">
    <property type="protein sequence ID" value="nRc.2.0.1.t42593-RA"/>
    <property type="gene ID" value="nRc.2.0.1.g42593"/>
</dbReference>
<proteinExistence type="predicted"/>
<keyword evidence="2" id="KW-0677">Repeat</keyword>
<evidence type="ECO:0000313" key="8">
    <source>
        <dbReference type="WBParaSite" id="nRc.2.0.1.t42593-RA"/>
    </source>
</evidence>
<dbReference type="SUPFAM" id="SSF57667">
    <property type="entry name" value="beta-beta-alpha zinc fingers"/>
    <property type="match status" value="1"/>
</dbReference>
<dbReference type="InterPro" id="IPR013087">
    <property type="entry name" value="Znf_C2H2_type"/>
</dbReference>
<dbReference type="GO" id="GO:0000981">
    <property type="term" value="F:DNA-binding transcription factor activity, RNA polymerase II-specific"/>
    <property type="evidence" value="ECO:0007669"/>
    <property type="project" value="TreeGrafter"/>
</dbReference>
<organism evidence="7 8">
    <name type="scientific">Romanomermis culicivorax</name>
    <name type="common">Nematode worm</name>
    <dbReference type="NCBI Taxonomy" id="13658"/>
    <lineage>
        <taxon>Eukaryota</taxon>
        <taxon>Metazoa</taxon>
        <taxon>Ecdysozoa</taxon>
        <taxon>Nematoda</taxon>
        <taxon>Enoplea</taxon>
        <taxon>Dorylaimia</taxon>
        <taxon>Mermithida</taxon>
        <taxon>Mermithoidea</taxon>
        <taxon>Mermithidae</taxon>
        <taxon>Romanomermis</taxon>
    </lineage>
</organism>
<name>A0A915KVT9_ROMCU</name>
<dbReference type="AlphaFoldDB" id="A0A915KVT9"/>
<dbReference type="PROSITE" id="PS00028">
    <property type="entry name" value="ZINC_FINGER_C2H2_1"/>
    <property type="match status" value="1"/>
</dbReference>
<evidence type="ECO:0000313" key="7">
    <source>
        <dbReference type="Proteomes" id="UP000887565"/>
    </source>
</evidence>
<keyword evidence="3 5" id="KW-0863">Zinc-finger</keyword>
<dbReference type="Proteomes" id="UP000887565">
    <property type="component" value="Unplaced"/>
</dbReference>
<accession>A0A915KVT9</accession>
<dbReference type="SMART" id="SM00355">
    <property type="entry name" value="ZnF_C2H2"/>
    <property type="match status" value="4"/>
</dbReference>